<dbReference type="EMBL" id="FRBL01000005">
    <property type="protein sequence ID" value="SHL79645.1"/>
    <property type="molecule type" value="Genomic_DNA"/>
</dbReference>
<dbReference type="PROSITE" id="PS51257">
    <property type="entry name" value="PROKAR_LIPOPROTEIN"/>
    <property type="match status" value="1"/>
</dbReference>
<keyword evidence="1" id="KW-0732">Signal</keyword>
<sequence>MKSYFCTNRVLAWTFTGIAITALFFACKKDAAKNTDPVVAEQSDKQVMAGAAYQAEVDLYYSDIFDAVSAGAAQQIPDPSARRSEGNPALLTTPSPSCPSAYIEGGLTWPITVNIDFGTSCSNSLNNRVRGGKIIAVFSGYLTTPGTTVKVTLQNFTINGKPVSGNILYTVTGYNKEPNGGISFTQKITDGTVKLNDSIIAVYNHTKTVKQTNGGSTIANPGDDEYDTEGTGTLVYKHTNGTNVSISISTPVKLHTSWNCQWIRSGQLKLVTEMVAGTIDYGAGDCDNKATVTVGDKMKEITL</sequence>
<dbReference type="OrthoDB" id="1114031at2"/>
<feature type="chain" id="PRO_5009925037" description="Lipoprotein" evidence="1">
    <location>
        <begin position="22"/>
        <end position="303"/>
    </location>
</feature>
<dbReference type="RefSeq" id="WP_073081470.1">
    <property type="nucleotide sequence ID" value="NZ_FRBL01000005.1"/>
</dbReference>
<accession>A0A1M7DJL0</accession>
<keyword evidence="3" id="KW-1185">Reference proteome</keyword>
<dbReference type="AlphaFoldDB" id="A0A1M7DJL0"/>
<dbReference type="STRING" id="1419482.SAMN05444266_10520"/>
<evidence type="ECO:0000313" key="3">
    <source>
        <dbReference type="Proteomes" id="UP000184420"/>
    </source>
</evidence>
<feature type="signal peptide" evidence="1">
    <location>
        <begin position="1"/>
        <end position="21"/>
    </location>
</feature>
<gene>
    <name evidence="2" type="ORF">SAMN05444266_10520</name>
</gene>
<dbReference type="Proteomes" id="UP000184420">
    <property type="component" value="Unassembled WGS sequence"/>
</dbReference>
<organism evidence="2 3">
    <name type="scientific">Chitinophaga jiangningensis</name>
    <dbReference type="NCBI Taxonomy" id="1419482"/>
    <lineage>
        <taxon>Bacteria</taxon>
        <taxon>Pseudomonadati</taxon>
        <taxon>Bacteroidota</taxon>
        <taxon>Chitinophagia</taxon>
        <taxon>Chitinophagales</taxon>
        <taxon>Chitinophagaceae</taxon>
        <taxon>Chitinophaga</taxon>
    </lineage>
</organism>
<name>A0A1M7DJL0_9BACT</name>
<evidence type="ECO:0000256" key="1">
    <source>
        <dbReference type="SAM" id="SignalP"/>
    </source>
</evidence>
<evidence type="ECO:0000313" key="2">
    <source>
        <dbReference type="EMBL" id="SHL79645.1"/>
    </source>
</evidence>
<evidence type="ECO:0008006" key="4">
    <source>
        <dbReference type="Google" id="ProtNLM"/>
    </source>
</evidence>
<protein>
    <recommendedName>
        <fullName evidence="4">Lipoprotein</fullName>
    </recommendedName>
</protein>
<reference evidence="2 3" key="1">
    <citation type="submission" date="2016-11" db="EMBL/GenBank/DDBJ databases">
        <authorList>
            <person name="Jaros S."/>
            <person name="Januszkiewicz K."/>
            <person name="Wedrychowicz H."/>
        </authorList>
    </citation>
    <scope>NUCLEOTIDE SEQUENCE [LARGE SCALE GENOMIC DNA]</scope>
    <source>
        <strain evidence="2 3">DSM 27406</strain>
    </source>
</reference>
<proteinExistence type="predicted"/>